<organism evidence="1 2">
    <name type="scientific">Smittium mucronatum</name>
    <dbReference type="NCBI Taxonomy" id="133383"/>
    <lineage>
        <taxon>Eukaryota</taxon>
        <taxon>Fungi</taxon>
        <taxon>Fungi incertae sedis</taxon>
        <taxon>Zoopagomycota</taxon>
        <taxon>Kickxellomycotina</taxon>
        <taxon>Harpellomycetes</taxon>
        <taxon>Harpellales</taxon>
        <taxon>Legeriomycetaceae</taxon>
        <taxon>Smittium</taxon>
    </lineage>
</organism>
<dbReference type="EMBL" id="LSSL01000854">
    <property type="protein sequence ID" value="OLY83543.1"/>
    <property type="molecule type" value="Genomic_DNA"/>
</dbReference>
<accession>A0A1R0H379</accession>
<proteinExistence type="predicted"/>
<evidence type="ECO:0000313" key="2">
    <source>
        <dbReference type="Proteomes" id="UP000187455"/>
    </source>
</evidence>
<comment type="caution">
    <text evidence="1">The sequence shown here is derived from an EMBL/GenBank/DDBJ whole genome shotgun (WGS) entry which is preliminary data.</text>
</comment>
<dbReference type="AlphaFoldDB" id="A0A1R0H379"/>
<dbReference type="OrthoDB" id="5637432at2759"/>
<dbReference type="Proteomes" id="UP000187455">
    <property type="component" value="Unassembled WGS sequence"/>
</dbReference>
<name>A0A1R0H379_9FUNG</name>
<gene>
    <name evidence="1" type="ORF">AYI68_g2312</name>
</gene>
<keyword evidence="2" id="KW-1185">Reference proteome</keyword>
<evidence type="ECO:0000313" key="1">
    <source>
        <dbReference type="EMBL" id="OLY83543.1"/>
    </source>
</evidence>
<protein>
    <submittedName>
        <fullName evidence="1">Uncharacterized protein</fullName>
    </submittedName>
</protein>
<reference evidence="1 2" key="1">
    <citation type="journal article" date="2016" name="Mol. Biol. Evol.">
        <title>Genome-Wide Survey of Gut Fungi (Harpellales) Reveals the First Horizontally Transferred Ubiquitin Gene from a Mosquito Host.</title>
        <authorList>
            <person name="Wang Y."/>
            <person name="White M.M."/>
            <person name="Kvist S."/>
            <person name="Moncalvo J.M."/>
        </authorList>
    </citation>
    <scope>NUCLEOTIDE SEQUENCE [LARGE SCALE GENOMIC DNA]</scope>
    <source>
        <strain evidence="1 2">ALG-7-W6</strain>
    </source>
</reference>
<sequence>MFKKKPKAKNIRQSTTTSIHDEGKILFILVTLDFLPLLETYLPEIKSSYAVDTLLTLRKENKELNISSLDQSQIELSEINPFTTDGIPTAADIFLAKKKRAQLSKNHSDSQKSSKDSELEYISLDVDSNFPNSTIPFSSPIVGRLSPESSPLTQFRALQSNDSKLSSDYPNKLSFGKSKYDYGDVYDFVDINEELKTPIDDSQPVFVHSLVTEQNVSKPLPPKLSSTNELIELSEVDESDEEDLSWEYERLKNSGVNPNLYLKQKSPSHFIPKTFDSPLNSEMANMKSKIKVGLPNTLDVINSIQSAIKKNQEFIKLEEIKLSKLKSEISSTNSTISKIETDLVKCSSHMKNFNNLLSLVKN</sequence>